<name>A0AAV7TZ21_PLEWA</name>
<sequence length="67" mass="7308">MSSAAPDWMVARGLLEQVKIFKQAAGASLRFSWQDPLSLFCPQTPQSSRCHRLGKMSASGSACHLQT</sequence>
<accession>A0AAV7TZ21</accession>
<reference evidence="1" key="1">
    <citation type="journal article" date="2022" name="bioRxiv">
        <title>Sequencing and chromosome-scale assembly of the giantPleurodeles waltlgenome.</title>
        <authorList>
            <person name="Brown T."/>
            <person name="Elewa A."/>
            <person name="Iarovenko S."/>
            <person name="Subramanian E."/>
            <person name="Araus A.J."/>
            <person name="Petzold A."/>
            <person name="Susuki M."/>
            <person name="Suzuki K.-i.T."/>
            <person name="Hayashi T."/>
            <person name="Toyoda A."/>
            <person name="Oliveira C."/>
            <person name="Osipova E."/>
            <person name="Leigh N.D."/>
            <person name="Simon A."/>
            <person name="Yun M.H."/>
        </authorList>
    </citation>
    <scope>NUCLEOTIDE SEQUENCE</scope>
    <source>
        <strain evidence="1">20211129_DDA</strain>
        <tissue evidence="1">Liver</tissue>
    </source>
</reference>
<evidence type="ECO:0000313" key="2">
    <source>
        <dbReference type="Proteomes" id="UP001066276"/>
    </source>
</evidence>
<organism evidence="1 2">
    <name type="scientific">Pleurodeles waltl</name>
    <name type="common">Iberian ribbed newt</name>
    <dbReference type="NCBI Taxonomy" id="8319"/>
    <lineage>
        <taxon>Eukaryota</taxon>
        <taxon>Metazoa</taxon>
        <taxon>Chordata</taxon>
        <taxon>Craniata</taxon>
        <taxon>Vertebrata</taxon>
        <taxon>Euteleostomi</taxon>
        <taxon>Amphibia</taxon>
        <taxon>Batrachia</taxon>
        <taxon>Caudata</taxon>
        <taxon>Salamandroidea</taxon>
        <taxon>Salamandridae</taxon>
        <taxon>Pleurodelinae</taxon>
        <taxon>Pleurodeles</taxon>
    </lineage>
</organism>
<dbReference type="AlphaFoldDB" id="A0AAV7TZ21"/>
<evidence type="ECO:0000313" key="1">
    <source>
        <dbReference type="EMBL" id="KAJ1181421.1"/>
    </source>
</evidence>
<dbReference type="EMBL" id="JANPWB010000006">
    <property type="protein sequence ID" value="KAJ1181421.1"/>
    <property type="molecule type" value="Genomic_DNA"/>
</dbReference>
<protein>
    <submittedName>
        <fullName evidence="1">Uncharacterized protein</fullName>
    </submittedName>
</protein>
<gene>
    <name evidence="1" type="ORF">NDU88_006628</name>
</gene>
<comment type="caution">
    <text evidence="1">The sequence shown here is derived from an EMBL/GenBank/DDBJ whole genome shotgun (WGS) entry which is preliminary data.</text>
</comment>
<proteinExistence type="predicted"/>
<keyword evidence="2" id="KW-1185">Reference proteome</keyword>
<dbReference type="Proteomes" id="UP001066276">
    <property type="component" value="Chromosome 3_2"/>
</dbReference>